<protein>
    <recommendedName>
        <fullName evidence="1">DUF2314 domain-containing protein</fullName>
    </recommendedName>
</protein>
<evidence type="ECO:0000259" key="1">
    <source>
        <dbReference type="Pfam" id="PF10077"/>
    </source>
</evidence>
<name>A0A2S1YLD4_9FLAO</name>
<evidence type="ECO:0000313" key="3">
    <source>
        <dbReference type="Proteomes" id="UP000245250"/>
    </source>
</evidence>
<sequence>MKTKLLAILSIFFLISCKDSNKIERENEPTIYGVESQDEEMNAAILKANETLKDFNAGLLNPKAENLALKVQFTNSSGTEHMWVGDIVFKDGEYSGILNNDPEYVKEYKSGDKIDIDPSKISDWMYLENGKLFGGYTIKVLRNRMSEEERKQFDAESGMQID</sequence>
<organism evidence="2 3">
    <name type="scientific">Flavobacterium crocinum</name>
    <dbReference type="NCBI Taxonomy" id="2183896"/>
    <lineage>
        <taxon>Bacteria</taxon>
        <taxon>Pseudomonadati</taxon>
        <taxon>Bacteroidota</taxon>
        <taxon>Flavobacteriia</taxon>
        <taxon>Flavobacteriales</taxon>
        <taxon>Flavobacteriaceae</taxon>
        <taxon>Flavobacterium</taxon>
    </lineage>
</organism>
<dbReference type="Pfam" id="PF10077">
    <property type="entry name" value="DUF2314"/>
    <property type="match status" value="1"/>
</dbReference>
<evidence type="ECO:0000313" key="2">
    <source>
        <dbReference type="EMBL" id="AWK04891.1"/>
    </source>
</evidence>
<dbReference type="Proteomes" id="UP000245250">
    <property type="component" value="Chromosome"/>
</dbReference>
<dbReference type="PROSITE" id="PS51257">
    <property type="entry name" value="PROKAR_LIPOPROTEIN"/>
    <property type="match status" value="1"/>
</dbReference>
<dbReference type="KEGG" id="fcr:HYN56_11890"/>
<dbReference type="AlphaFoldDB" id="A0A2S1YLD4"/>
<keyword evidence="3" id="KW-1185">Reference proteome</keyword>
<dbReference type="RefSeq" id="WP_109192369.1">
    <property type="nucleotide sequence ID" value="NZ_CP029255.1"/>
</dbReference>
<accession>A0A2S1YLD4</accession>
<gene>
    <name evidence="2" type="ORF">HYN56_11890</name>
</gene>
<dbReference type="EMBL" id="CP029255">
    <property type="protein sequence ID" value="AWK04891.1"/>
    <property type="molecule type" value="Genomic_DNA"/>
</dbReference>
<feature type="domain" description="DUF2314" evidence="1">
    <location>
        <begin position="38"/>
        <end position="160"/>
    </location>
</feature>
<reference evidence="2 3" key="1">
    <citation type="submission" date="2018-05" db="EMBL/GenBank/DDBJ databases">
        <title>Genome sequencing of Flavobacterium sp. HYN0056.</title>
        <authorList>
            <person name="Yi H."/>
            <person name="Baek C."/>
        </authorList>
    </citation>
    <scope>NUCLEOTIDE SEQUENCE [LARGE SCALE GENOMIC DNA]</scope>
    <source>
        <strain evidence="2 3">HYN0056</strain>
    </source>
</reference>
<dbReference type="InterPro" id="IPR018756">
    <property type="entry name" value="DUF2314"/>
</dbReference>
<dbReference type="OrthoDB" id="884440at2"/>
<proteinExistence type="predicted"/>